<proteinExistence type="predicted"/>
<dbReference type="PANTHER" id="PTHR45748">
    <property type="entry name" value="1-PHOSPHATIDYLINOSITOL 3-PHOSPHATE 5-KINASE-RELATED"/>
    <property type="match status" value="1"/>
</dbReference>
<sequence length="789" mass="83301">VSNLGSDADLDHLEGVADQSQLGDLAGDPTSKFPKHRRSPSVPSAAERTTERDTDASDGKPSAPGGGKKERGVILAAPLVPPPVVQPDPQGDAPSVVDEHRARLGAWRDMRLRHAIWSQLSLSPELPTQWQGTLEALNSSINAILKIKTLPGGSRAHSHYVDGLVCRLKLAHKCMRTELAWPRILLLKPSLEHDLGPGVTSLEANMRQEDEHMEMVVHEMAKLRVDLLLVGGSVCFTAKEKLLKRGIALAVGVKPQVLERISRCTNTTVLLSPAQVAGATPGTCGRWRVEYVTVTVPPAAVPYAPPSTRLHLGDLDSSTMAFGMPGMGGAASAPTSALVPAGSGAVPGGHAAPAATKRVTLMYFERCPPELLATVVLRGGEPAEMKALKQMLSASAYVAADLRAEAAYLFEMGGTTALPSPNALNTTPSALNTTLAGAAVSSGNAASTAAEPDTALEVSASCSGGAASVTAAPLAASTLNTTLAAPTAPLGIIQSGLQHFGSGSATFMLGVTPFSENHTTKKESEEYFLSAALDVSEGDHPLSLGAGSRDGFIHRRGSRDLLLHSAADAGAAAPNSEPGAMAPMLCSTCEEQPADRLWHEEARTLRVATCWRRWDVLEAPCQVPRERLLDYNLHSSNGSHGAGGAEEGGVDTQTLGQFLQSHCFNLRRQCANPKCKGTVLEHEQCFSHHGGRLSVRVHRLPAEATLPTDALYGWSVCRNLACRPGRASPKTALSLTTLGMSLGRFLESCFYNTTATSRVPGCPHSLHLHHERYIGYGGARVLDDVPALH</sequence>
<keyword evidence="2" id="KW-0418">Kinase</keyword>
<dbReference type="EMBL" id="JWZX01000816">
    <property type="protein sequence ID" value="KOO35571.1"/>
    <property type="molecule type" value="Genomic_DNA"/>
</dbReference>
<reference evidence="3" key="1">
    <citation type="journal article" date="2015" name="PLoS Genet.">
        <title>Genome Sequence and Transcriptome Analyses of Chrysochromulina tobin: Metabolic Tools for Enhanced Algal Fitness in the Prominent Order Prymnesiales (Haptophyceae).</title>
        <authorList>
            <person name="Hovde B.T."/>
            <person name="Deodato C.R."/>
            <person name="Hunsperger H.M."/>
            <person name="Ryken S.A."/>
            <person name="Yost W."/>
            <person name="Jha R.K."/>
            <person name="Patterson J."/>
            <person name="Monnat R.J. Jr."/>
            <person name="Barlow S.B."/>
            <person name="Starkenburg S.R."/>
            <person name="Cattolico R.A."/>
        </authorList>
    </citation>
    <scope>NUCLEOTIDE SEQUENCE</scope>
    <source>
        <strain evidence="3">CCMP291</strain>
    </source>
</reference>
<comment type="caution">
    <text evidence="2">The sequence shown here is derived from an EMBL/GenBank/DDBJ whole genome shotgun (WGS) entry which is preliminary data.</text>
</comment>
<keyword evidence="3" id="KW-1185">Reference proteome</keyword>
<feature type="region of interest" description="Disordered" evidence="1">
    <location>
        <begin position="1"/>
        <end position="71"/>
    </location>
</feature>
<dbReference type="AlphaFoldDB" id="A0A0M0K9P4"/>
<dbReference type="GO" id="GO:0000285">
    <property type="term" value="F:1-phosphatidylinositol-3-phosphate 5-kinase activity"/>
    <property type="evidence" value="ECO:0007669"/>
    <property type="project" value="TreeGrafter"/>
</dbReference>
<feature type="non-terminal residue" evidence="2">
    <location>
        <position position="1"/>
    </location>
</feature>
<dbReference type="GO" id="GO:0010008">
    <property type="term" value="C:endosome membrane"/>
    <property type="evidence" value="ECO:0007669"/>
    <property type="project" value="TreeGrafter"/>
</dbReference>
<dbReference type="PANTHER" id="PTHR45748:SF7">
    <property type="entry name" value="1-PHOSPHATIDYLINOSITOL 3-PHOSPHATE 5-KINASE-RELATED"/>
    <property type="match status" value="1"/>
</dbReference>
<dbReference type="Proteomes" id="UP000037460">
    <property type="component" value="Unassembled WGS sequence"/>
</dbReference>
<dbReference type="GO" id="GO:0005524">
    <property type="term" value="F:ATP binding"/>
    <property type="evidence" value="ECO:0007669"/>
    <property type="project" value="InterPro"/>
</dbReference>
<protein>
    <submittedName>
        <fullName evidence="2">1-phosphatidylinositol 3-phosphate 5-kinase</fullName>
    </submittedName>
</protein>
<organism evidence="2 3">
    <name type="scientific">Chrysochromulina tobinii</name>
    <dbReference type="NCBI Taxonomy" id="1460289"/>
    <lineage>
        <taxon>Eukaryota</taxon>
        <taxon>Haptista</taxon>
        <taxon>Haptophyta</taxon>
        <taxon>Prymnesiophyceae</taxon>
        <taxon>Prymnesiales</taxon>
        <taxon>Chrysochromulinaceae</taxon>
        <taxon>Chrysochromulina</taxon>
    </lineage>
</organism>
<dbReference type="OrthoDB" id="158357at2759"/>
<dbReference type="GO" id="GO:0046854">
    <property type="term" value="P:phosphatidylinositol phosphate biosynthetic process"/>
    <property type="evidence" value="ECO:0007669"/>
    <property type="project" value="TreeGrafter"/>
</dbReference>
<evidence type="ECO:0000313" key="3">
    <source>
        <dbReference type="Proteomes" id="UP000037460"/>
    </source>
</evidence>
<evidence type="ECO:0000313" key="2">
    <source>
        <dbReference type="EMBL" id="KOO35571.1"/>
    </source>
</evidence>
<dbReference type="SUPFAM" id="SSF52029">
    <property type="entry name" value="GroEL apical domain-like"/>
    <property type="match status" value="1"/>
</dbReference>
<keyword evidence="2" id="KW-0808">Transferase</keyword>
<name>A0A0M0K9P4_9EUKA</name>
<dbReference type="Pfam" id="PF00118">
    <property type="entry name" value="Cpn60_TCP1"/>
    <property type="match status" value="1"/>
</dbReference>
<dbReference type="InterPro" id="IPR002423">
    <property type="entry name" value="Cpn60/GroEL/TCP-1"/>
</dbReference>
<feature type="non-terminal residue" evidence="2">
    <location>
        <position position="789"/>
    </location>
</feature>
<dbReference type="InterPro" id="IPR027409">
    <property type="entry name" value="GroEL-like_apical_dom_sf"/>
</dbReference>
<gene>
    <name evidence="2" type="ORF">Ctob_011126</name>
</gene>
<dbReference type="Gene3D" id="3.50.7.10">
    <property type="entry name" value="GroEL"/>
    <property type="match status" value="1"/>
</dbReference>
<accession>A0A0M0K9P4</accession>
<feature type="compositionally biased region" description="Basic and acidic residues" evidence="1">
    <location>
        <begin position="48"/>
        <end position="58"/>
    </location>
</feature>
<evidence type="ECO:0000256" key="1">
    <source>
        <dbReference type="SAM" id="MobiDB-lite"/>
    </source>
</evidence>